<gene>
    <name evidence="2" type="ORF">QO002_000046</name>
</gene>
<name>A0ABU0BI34_9HYPH</name>
<comment type="caution">
    <text evidence="2">The sequence shown here is derived from an EMBL/GenBank/DDBJ whole genome shotgun (WGS) entry which is preliminary data.</text>
</comment>
<dbReference type="InterPro" id="IPR018958">
    <property type="entry name" value="Knr4/Smi1-like_dom"/>
</dbReference>
<protein>
    <recommendedName>
        <fullName evidence="1">Knr4/Smi1-like domain-containing protein</fullName>
    </recommendedName>
</protein>
<dbReference type="SMART" id="SM00860">
    <property type="entry name" value="SMI1_KNR4"/>
    <property type="match status" value="1"/>
</dbReference>
<dbReference type="InterPro" id="IPR037883">
    <property type="entry name" value="Knr4/Smi1-like_sf"/>
</dbReference>
<feature type="domain" description="Knr4/Smi1-like" evidence="1">
    <location>
        <begin position="1"/>
        <end position="117"/>
    </location>
</feature>
<proteinExistence type="predicted"/>
<evidence type="ECO:0000313" key="3">
    <source>
        <dbReference type="Proteomes" id="UP001230207"/>
    </source>
</evidence>
<dbReference type="EMBL" id="JAUSVF010000001">
    <property type="protein sequence ID" value="MDQ0317908.1"/>
    <property type="molecule type" value="Genomic_DNA"/>
</dbReference>
<accession>A0ABU0BI34</accession>
<organism evidence="2 3">
    <name type="scientific">Pararhizobium capsulatum DSM 1112</name>
    <dbReference type="NCBI Taxonomy" id="1121113"/>
    <lineage>
        <taxon>Bacteria</taxon>
        <taxon>Pseudomonadati</taxon>
        <taxon>Pseudomonadota</taxon>
        <taxon>Alphaproteobacteria</taxon>
        <taxon>Hyphomicrobiales</taxon>
        <taxon>Rhizobiaceae</taxon>
        <taxon>Rhizobium/Agrobacterium group</taxon>
        <taxon>Pararhizobium</taxon>
    </lineage>
</organism>
<evidence type="ECO:0000313" key="2">
    <source>
        <dbReference type="EMBL" id="MDQ0317908.1"/>
    </source>
</evidence>
<keyword evidence="3" id="KW-1185">Reference proteome</keyword>
<reference evidence="2 3" key="1">
    <citation type="submission" date="2023-07" db="EMBL/GenBank/DDBJ databases">
        <title>Genomic Encyclopedia of Type Strains, Phase IV (KMG-IV): sequencing the most valuable type-strain genomes for metagenomic binning, comparative biology and taxonomic classification.</title>
        <authorList>
            <person name="Goeker M."/>
        </authorList>
    </citation>
    <scope>NUCLEOTIDE SEQUENCE [LARGE SCALE GENOMIC DNA]</scope>
    <source>
        <strain evidence="2 3">DSM 1112</strain>
    </source>
</reference>
<dbReference type="SUPFAM" id="SSF160631">
    <property type="entry name" value="SMI1/KNR4-like"/>
    <property type="match status" value="1"/>
</dbReference>
<evidence type="ECO:0000259" key="1">
    <source>
        <dbReference type="SMART" id="SM00860"/>
    </source>
</evidence>
<dbReference type="Proteomes" id="UP001230207">
    <property type="component" value="Unassembled WGS sequence"/>
</dbReference>
<dbReference type="Gene3D" id="3.40.1580.10">
    <property type="entry name" value="SMI1/KNR4-like"/>
    <property type="match status" value="1"/>
</dbReference>
<dbReference type="RefSeq" id="WP_307225513.1">
    <property type="nucleotide sequence ID" value="NZ_JAUSVF010000001.1"/>
</dbReference>
<dbReference type="Pfam" id="PF09346">
    <property type="entry name" value="SMI1_KNR4"/>
    <property type="match status" value="1"/>
</dbReference>
<sequence>MKNDVLKFENEFGTILPDSYLQFLRIIGDGRLREDIKGKFSEFHENVFLDTLDITEILRKDSDEWDIYPDFITDNEIPFFYIGDNSVLVFRKNDGSKVYFPHLDDIYAESFGDFLKKLMRKINFYNEL</sequence>